<evidence type="ECO:0000313" key="3">
    <source>
        <dbReference type="WBParaSite" id="BXY_0478600.1"/>
    </source>
</evidence>
<feature type="region of interest" description="Disordered" evidence="1">
    <location>
        <begin position="1"/>
        <end position="48"/>
    </location>
</feature>
<reference evidence="3" key="1">
    <citation type="submission" date="2016-11" db="UniProtKB">
        <authorList>
            <consortium name="WormBaseParasite"/>
        </authorList>
    </citation>
    <scope>IDENTIFICATION</scope>
</reference>
<evidence type="ECO:0000256" key="1">
    <source>
        <dbReference type="SAM" id="MobiDB-lite"/>
    </source>
</evidence>
<organism evidence="2 3">
    <name type="scientific">Bursaphelenchus xylophilus</name>
    <name type="common">Pinewood nematode worm</name>
    <name type="synonym">Aphelenchoides xylophilus</name>
    <dbReference type="NCBI Taxonomy" id="6326"/>
    <lineage>
        <taxon>Eukaryota</taxon>
        <taxon>Metazoa</taxon>
        <taxon>Ecdysozoa</taxon>
        <taxon>Nematoda</taxon>
        <taxon>Chromadorea</taxon>
        <taxon>Rhabditida</taxon>
        <taxon>Tylenchina</taxon>
        <taxon>Tylenchomorpha</taxon>
        <taxon>Aphelenchoidea</taxon>
        <taxon>Aphelenchoididae</taxon>
        <taxon>Bursaphelenchus</taxon>
    </lineage>
</organism>
<name>A0A1I7RVM4_BURXY</name>
<feature type="compositionally biased region" description="Pro residues" evidence="1">
    <location>
        <begin position="110"/>
        <end position="134"/>
    </location>
</feature>
<protein>
    <submittedName>
        <fullName evidence="3">Uncharacterized protein</fullName>
    </submittedName>
</protein>
<accession>A0A1I7RVM4</accession>
<feature type="region of interest" description="Disordered" evidence="1">
    <location>
        <begin position="106"/>
        <end position="134"/>
    </location>
</feature>
<sequence length="134" mass="15227">MKRVQFDLPDLSRPVTPTQTPPPQFSVKIQQSRRPRRRVNRPKNVPIANSNYNNFYGHFVDTRLKRPQGPDYSSDGGYYRERIREPEWLADYDFTWLVGRAERVLKAPGPGRPLPAPGPGRPGPPPGPQSAPND</sequence>
<dbReference type="Proteomes" id="UP000095284">
    <property type="component" value="Unplaced"/>
</dbReference>
<proteinExistence type="predicted"/>
<dbReference type="WBParaSite" id="BXY_0478600.1">
    <property type="protein sequence ID" value="BXY_0478600.1"/>
    <property type="gene ID" value="BXY_0478600"/>
</dbReference>
<dbReference type="AlphaFoldDB" id="A0A1I7RVM4"/>
<feature type="compositionally biased region" description="Basic residues" evidence="1">
    <location>
        <begin position="31"/>
        <end position="41"/>
    </location>
</feature>
<evidence type="ECO:0000313" key="2">
    <source>
        <dbReference type="Proteomes" id="UP000095284"/>
    </source>
</evidence>